<name>A0A0H5CWG1_9RHOB</name>
<dbReference type="STRING" id="481446.NIT7645_01522"/>
<gene>
    <name evidence="1" type="ORF">NIT7321_00146</name>
</gene>
<proteinExistence type="predicted"/>
<evidence type="ECO:0000313" key="2">
    <source>
        <dbReference type="Proteomes" id="UP000043764"/>
    </source>
</evidence>
<dbReference type="AlphaFoldDB" id="A0A0H5CWG1"/>
<dbReference type="Pfam" id="PF11836">
    <property type="entry name" value="Phage_TAC_11"/>
    <property type="match status" value="1"/>
</dbReference>
<reference evidence="2" key="1">
    <citation type="submission" date="2015-05" db="EMBL/GenBank/DDBJ databases">
        <authorList>
            <person name="Rodrigo-Torres Lidia"/>
            <person name="Arahal R.David."/>
        </authorList>
    </citation>
    <scope>NUCLEOTIDE SEQUENCE [LARGE SCALE GENOMIC DNA]</scope>
    <source>
        <strain evidence="2">CECT 7321</strain>
    </source>
</reference>
<accession>A0A0H5CWG1</accession>
<organism evidence="1 2">
    <name type="scientific">Phaeobacter italicus</name>
    <dbReference type="NCBI Taxonomy" id="481446"/>
    <lineage>
        <taxon>Bacteria</taxon>
        <taxon>Pseudomonadati</taxon>
        <taxon>Pseudomonadota</taxon>
        <taxon>Alphaproteobacteria</taxon>
        <taxon>Rhodobacterales</taxon>
        <taxon>Roseobacteraceae</taxon>
        <taxon>Phaeobacter</taxon>
    </lineage>
</organism>
<sequence length="129" mass="12982">MGAGMDQIAPRSFAAHRFMSAGTLANPHAGEVALEINGVVHVLRLTLGALAALEAQLEEPSLIALVARFEEGRFSATDVLALLVAGLQGGGQPLDALTLAEAEITGGPVRAAQVAAQLLALSFGTGAAA</sequence>
<protein>
    <recommendedName>
        <fullName evidence="3">Phage tail tube protein, GTA-gp10</fullName>
    </recommendedName>
</protein>
<evidence type="ECO:0008006" key="3">
    <source>
        <dbReference type="Google" id="ProtNLM"/>
    </source>
</evidence>
<keyword evidence="2" id="KW-1185">Reference proteome</keyword>
<dbReference type="EMBL" id="CVRL01000002">
    <property type="protein sequence ID" value="CRL09317.1"/>
    <property type="molecule type" value="Genomic_DNA"/>
</dbReference>
<dbReference type="Proteomes" id="UP000043764">
    <property type="component" value="Unassembled WGS sequence"/>
</dbReference>
<evidence type="ECO:0000313" key="1">
    <source>
        <dbReference type="EMBL" id="CRL09317.1"/>
    </source>
</evidence>
<dbReference type="InterPro" id="IPR021791">
    <property type="entry name" value="Phage_TAC_11"/>
</dbReference>